<evidence type="ECO:0000256" key="2">
    <source>
        <dbReference type="ARBA" id="ARBA00023125"/>
    </source>
</evidence>
<dbReference type="InterPro" id="IPR036390">
    <property type="entry name" value="WH_DNA-bd_sf"/>
</dbReference>
<gene>
    <name evidence="5" type="ORF">ACG04Q_25425</name>
</gene>
<feature type="domain" description="HTH marR-type" evidence="4">
    <location>
        <begin position="1"/>
        <end position="125"/>
    </location>
</feature>
<dbReference type="PROSITE" id="PS50995">
    <property type="entry name" value="HTH_MARR_2"/>
    <property type="match status" value="1"/>
</dbReference>
<protein>
    <submittedName>
        <fullName evidence="5">MarR family winged helix-turn-helix transcriptional regulator</fullName>
    </submittedName>
</protein>
<evidence type="ECO:0000313" key="6">
    <source>
        <dbReference type="Proteomes" id="UP001606302"/>
    </source>
</evidence>
<keyword evidence="3" id="KW-0804">Transcription</keyword>
<name>A0ABW7GSK0_9BURK</name>
<dbReference type="Gene3D" id="1.10.10.10">
    <property type="entry name" value="Winged helix-like DNA-binding domain superfamily/Winged helix DNA-binding domain"/>
    <property type="match status" value="1"/>
</dbReference>
<dbReference type="EMBL" id="JBIGHX010000014">
    <property type="protein sequence ID" value="MFG6464939.1"/>
    <property type="molecule type" value="Genomic_DNA"/>
</dbReference>
<organism evidence="5 6">
    <name type="scientific">Pelomonas lactea</name>
    <dbReference type="NCBI Taxonomy" id="3299030"/>
    <lineage>
        <taxon>Bacteria</taxon>
        <taxon>Pseudomonadati</taxon>
        <taxon>Pseudomonadota</taxon>
        <taxon>Betaproteobacteria</taxon>
        <taxon>Burkholderiales</taxon>
        <taxon>Sphaerotilaceae</taxon>
        <taxon>Roseateles</taxon>
    </lineage>
</organism>
<dbReference type="InterPro" id="IPR000835">
    <property type="entry name" value="HTH_MarR-typ"/>
</dbReference>
<dbReference type="RefSeq" id="WP_394514680.1">
    <property type="nucleotide sequence ID" value="NZ_JBIGHX010000014.1"/>
</dbReference>
<dbReference type="InterPro" id="IPR036388">
    <property type="entry name" value="WH-like_DNA-bd_sf"/>
</dbReference>
<evidence type="ECO:0000256" key="3">
    <source>
        <dbReference type="ARBA" id="ARBA00023163"/>
    </source>
</evidence>
<evidence type="ECO:0000313" key="5">
    <source>
        <dbReference type="EMBL" id="MFG6464939.1"/>
    </source>
</evidence>
<dbReference type="Pfam" id="PF12802">
    <property type="entry name" value="MarR_2"/>
    <property type="match status" value="1"/>
</dbReference>
<dbReference type="PANTHER" id="PTHR33164">
    <property type="entry name" value="TRANSCRIPTIONAL REGULATOR, MARR FAMILY"/>
    <property type="match status" value="1"/>
</dbReference>
<reference evidence="5 6" key="1">
    <citation type="submission" date="2024-08" db="EMBL/GenBank/DDBJ databases">
        <authorList>
            <person name="Lu H."/>
        </authorList>
    </citation>
    <scope>NUCLEOTIDE SEQUENCE [LARGE SCALE GENOMIC DNA]</scope>
    <source>
        <strain evidence="5 6">DXS20W</strain>
    </source>
</reference>
<sequence length="138" mass="14659">MRAYHLCSELIAARLAAAGVKTSEHEILINLRRQPGMSQQALAARCFTAKSHISGLLGDLEARGWISRQPDPADGRVKRLSLTPAGAEMATRTAAIQAEVVTLMTEGTPAVELQRIASAMAEVSSRLELALRGAPGAE</sequence>
<comment type="caution">
    <text evidence="5">The sequence shown here is derived from an EMBL/GenBank/DDBJ whole genome shotgun (WGS) entry which is preliminary data.</text>
</comment>
<dbReference type="PANTHER" id="PTHR33164:SF64">
    <property type="entry name" value="TRANSCRIPTIONAL REGULATOR SLYA"/>
    <property type="match status" value="1"/>
</dbReference>
<proteinExistence type="predicted"/>
<accession>A0ABW7GSK0</accession>
<evidence type="ECO:0000259" key="4">
    <source>
        <dbReference type="PROSITE" id="PS50995"/>
    </source>
</evidence>
<keyword evidence="6" id="KW-1185">Reference proteome</keyword>
<dbReference type="InterPro" id="IPR039422">
    <property type="entry name" value="MarR/SlyA-like"/>
</dbReference>
<dbReference type="Proteomes" id="UP001606302">
    <property type="component" value="Unassembled WGS sequence"/>
</dbReference>
<evidence type="ECO:0000256" key="1">
    <source>
        <dbReference type="ARBA" id="ARBA00023015"/>
    </source>
</evidence>
<dbReference type="SMART" id="SM00347">
    <property type="entry name" value="HTH_MARR"/>
    <property type="match status" value="1"/>
</dbReference>
<keyword evidence="1" id="KW-0805">Transcription regulation</keyword>
<dbReference type="SUPFAM" id="SSF46785">
    <property type="entry name" value="Winged helix' DNA-binding domain"/>
    <property type="match status" value="1"/>
</dbReference>
<keyword evidence="2" id="KW-0238">DNA-binding</keyword>